<dbReference type="SUPFAM" id="SSF63380">
    <property type="entry name" value="Riboflavin synthase domain-like"/>
    <property type="match status" value="1"/>
</dbReference>
<dbReference type="PROSITE" id="PS51384">
    <property type="entry name" value="FAD_FR"/>
    <property type="match status" value="1"/>
</dbReference>
<evidence type="ECO:0000313" key="4">
    <source>
        <dbReference type="Proteomes" id="UP000187251"/>
    </source>
</evidence>
<dbReference type="InterPro" id="IPR017938">
    <property type="entry name" value="Riboflavin_synthase-like_b-brl"/>
</dbReference>
<organism evidence="3 4">
    <name type="scientific">Alcaligenes xylosoxydans xylosoxydans</name>
    <name type="common">Achromobacter xylosoxidans</name>
    <dbReference type="NCBI Taxonomy" id="85698"/>
    <lineage>
        <taxon>Bacteria</taxon>
        <taxon>Pseudomonadati</taxon>
        <taxon>Pseudomonadota</taxon>
        <taxon>Betaproteobacteria</taxon>
        <taxon>Burkholderiales</taxon>
        <taxon>Alcaligenaceae</taxon>
        <taxon>Achromobacter</taxon>
    </lineage>
</organism>
<dbReference type="InterPro" id="IPR007037">
    <property type="entry name" value="SIP_rossman_dom"/>
</dbReference>
<accession>A0A1R1JQU6</accession>
<sequence>MTQTDLTVERVRHPLKMRMLTVARVERIAGLLARVTFRGEDLRDFVSASFDDHVKLFFPADPSQPLALPEVGPDGIKFPEGAPRPAARDYTPRRFDAERQELDIDFVLHGDGPASTWAEQAQVGQRLGIGGPRGSFVVPKGFDWHVLIGDETALPAIARRLEELPATAQALVLIEVPGAANEMPLPTRARASVRWLHRDGTAAGYSTLLLEAARELALPPGEGYTWIAAESAVAKAVREIMVAQHGVDKSRIRAASYWKRGAIAVHESHED</sequence>
<dbReference type="EMBL" id="MJMN01000024">
    <property type="protein sequence ID" value="OMG83454.1"/>
    <property type="molecule type" value="Genomic_DNA"/>
</dbReference>
<evidence type="ECO:0000259" key="2">
    <source>
        <dbReference type="PROSITE" id="PS51384"/>
    </source>
</evidence>
<feature type="domain" description="FAD-binding FR-type" evidence="2">
    <location>
        <begin position="15"/>
        <end position="139"/>
    </location>
</feature>
<reference evidence="3 4" key="1">
    <citation type="submission" date="2016-09" db="EMBL/GenBank/DDBJ databases">
        <title>Phylogenomics of Achromobacter.</title>
        <authorList>
            <person name="Jeukens J."/>
            <person name="Freschi L."/>
            <person name="Vincent A.T."/>
            <person name="Emond-Rheault J.-G."/>
            <person name="Kukavica-Ibrulj I."/>
            <person name="Charette S.J."/>
            <person name="Levesque R.C."/>
        </authorList>
    </citation>
    <scope>NUCLEOTIDE SEQUENCE [LARGE SCALE GENOMIC DNA]</scope>
    <source>
        <strain evidence="3 4">AUS488</strain>
    </source>
</reference>
<name>A0A1R1JQU6_ALCXX</name>
<dbReference type="PANTHER" id="PTHR30157">
    <property type="entry name" value="FERRIC REDUCTASE, NADPH-DEPENDENT"/>
    <property type="match status" value="1"/>
</dbReference>
<proteinExistence type="inferred from homology"/>
<dbReference type="InterPro" id="IPR017927">
    <property type="entry name" value="FAD-bd_FR_type"/>
</dbReference>
<dbReference type="PANTHER" id="PTHR30157:SF0">
    <property type="entry name" value="NADPH-DEPENDENT FERRIC-CHELATE REDUCTASE"/>
    <property type="match status" value="1"/>
</dbReference>
<evidence type="ECO:0000256" key="1">
    <source>
        <dbReference type="ARBA" id="ARBA00035644"/>
    </source>
</evidence>
<comment type="similarity">
    <text evidence="1">Belongs to the SIP oxidoreductase family.</text>
</comment>
<dbReference type="InterPro" id="IPR039374">
    <property type="entry name" value="SIP_fam"/>
</dbReference>
<dbReference type="Proteomes" id="UP000187251">
    <property type="component" value="Unassembled WGS sequence"/>
</dbReference>
<dbReference type="Gene3D" id="3.40.50.80">
    <property type="entry name" value="Nucleotide-binding domain of ferredoxin-NADP reductase (FNR) module"/>
    <property type="match status" value="1"/>
</dbReference>
<dbReference type="FunFam" id="2.40.30.10:FF:000055">
    <property type="entry name" value="Siderophore-interacting family protein"/>
    <property type="match status" value="1"/>
</dbReference>
<dbReference type="Gene3D" id="2.40.30.10">
    <property type="entry name" value="Translation factors"/>
    <property type="match status" value="1"/>
</dbReference>
<dbReference type="OrthoDB" id="9814826at2"/>
<protein>
    <submittedName>
        <fullName evidence="3">NADPH-dependent ferric siderophore reductase</fullName>
    </submittedName>
</protein>
<dbReference type="Pfam" id="PF04954">
    <property type="entry name" value="SIP"/>
    <property type="match status" value="1"/>
</dbReference>
<dbReference type="AlphaFoldDB" id="A0A1R1JQU6"/>
<dbReference type="InterPro" id="IPR039261">
    <property type="entry name" value="FNR_nucleotide-bd"/>
</dbReference>
<dbReference type="InterPro" id="IPR013113">
    <property type="entry name" value="SIP_FAD-bd"/>
</dbReference>
<dbReference type="Pfam" id="PF08021">
    <property type="entry name" value="FAD_binding_9"/>
    <property type="match status" value="1"/>
</dbReference>
<dbReference type="GO" id="GO:0016491">
    <property type="term" value="F:oxidoreductase activity"/>
    <property type="evidence" value="ECO:0007669"/>
    <property type="project" value="InterPro"/>
</dbReference>
<evidence type="ECO:0000313" key="3">
    <source>
        <dbReference type="EMBL" id="OMG83454.1"/>
    </source>
</evidence>
<comment type="caution">
    <text evidence="3">The sequence shown here is derived from an EMBL/GenBank/DDBJ whole genome shotgun (WGS) entry which is preliminary data.</text>
</comment>
<gene>
    <name evidence="3" type="ORF">BIZ92_12145</name>
</gene>
<dbReference type="CDD" id="cd06193">
    <property type="entry name" value="siderophore_interacting"/>
    <property type="match status" value="1"/>
</dbReference>
<dbReference type="RefSeq" id="WP_076413878.1">
    <property type="nucleotide sequence ID" value="NZ_AP028040.1"/>
</dbReference>